<proteinExistence type="predicted"/>
<name>A0A2N3LND6_9BACI</name>
<dbReference type="RefSeq" id="WP_101353446.1">
    <property type="nucleotide sequence ID" value="NZ_PIQO01000003.1"/>
</dbReference>
<protein>
    <submittedName>
        <fullName evidence="1">Uncharacterized protein</fullName>
    </submittedName>
</protein>
<comment type="caution">
    <text evidence="1">The sequence shown here is derived from an EMBL/GenBank/DDBJ whole genome shotgun (WGS) entry which is preliminary data.</text>
</comment>
<organism evidence="1 2">
    <name type="scientific">Heyndrickxia camelliae</name>
    <dbReference type="NCBI Taxonomy" id="1707093"/>
    <lineage>
        <taxon>Bacteria</taxon>
        <taxon>Bacillati</taxon>
        <taxon>Bacillota</taxon>
        <taxon>Bacilli</taxon>
        <taxon>Bacillales</taxon>
        <taxon>Bacillaceae</taxon>
        <taxon>Heyndrickxia</taxon>
    </lineage>
</organism>
<evidence type="ECO:0000313" key="1">
    <source>
        <dbReference type="EMBL" id="PKR86077.1"/>
    </source>
</evidence>
<evidence type="ECO:0000313" key="2">
    <source>
        <dbReference type="Proteomes" id="UP000233440"/>
    </source>
</evidence>
<accession>A0A2N3LND6</accession>
<reference evidence="1 2" key="1">
    <citation type="submission" date="2017-11" db="EMBL/GenBank/DDBJ databases">
        <title>Bacillus camelliae sp. nov., isolated from pu'er tea.</title>
        <authorList>
            <person name="Niu L."/>
        </authorList>
    </citation>
    <scope>NUCLEOTIDE SEQUENCE [LARGE SCALE GENOMIC DNA]</scope>
    <source>
        <strain evidence="1 2">7578-1</strain>
    </source>
</reference>
<gene>
    <name evidence="1" type="ORF">CWO92_06815</name>
</gene>
<keyword evidence="2" id="KW-1185">Reference proteome</keyword>
<dbReference type="Proteomes" id="UP000233440">
    <property type="component" value="Unassembled WGS sequence"/>
</dbReference>
<sequence>MITIATAENYLKNKIGDNTNDVLKVWEEFKAFAKEDVVGEEEKAILFQCGIFNFTGEKLFYFDLVRQFTDIEDGNMQQLHCEFVFNPVKEFKKLKVSEWYFNYEGELDDYFKKVENLKEFKIPLNYTPVQFNIFQEEV</sequence>
<dbReference type="EMBL" id="PIQO01000003">
    <property type="protein sequence ID" value="PKR86077.1"/>
    <property type="molecule type" value="Genomic_DNA"/>
</dbReference>
<dbReference type="OrthoDB" id="2220876at2"/>
<dbReference type="AlphaFoldDB" id="A0A2N3LND6"/>